<dbReference type="AlphaFoldDB" id="W2ZAV7"/>
<evidence type="ECO:0000313" key="2">
    <source>
        <dbReference type="Proteomes" id="UP000018948"/>
    </source>
</evidence>
<reference evidence="1 2" key="1">
    <citation type="submission" date="2013-11" db="EMBL/GenBank/DDBJ databases">
        <title>The Genome Sequence of Phytophthora parasitica P10297.</title>
        <authorList>
            <consortium name="The Broad Institute Genomics Platform"/>
            <person name="Russ C."/>
            <person name="Tyler B."/>
            <person name="Panabieres F."/>
            <person name="Shan W."/>
            <person name="Tripathy S."/>
            <person name="Grunwald N."/>
            <person name="Machado M."/>
            <person name="Johnson C.S."/>
            <person name="Walker B."/>
            <person name="Young S.K."/>
            <person name="Zeng Q."/>
            <person name="Gargeya S."/>
            <person name="Fitzgerald M."/>
            <person name="Haas B."/>
            <person name="Abouelleil A."/>
            <person name="Allen A.W."/>
            <person name="Alvarado L."/>
            <person name="Arachchi H.M."/>
            <person name="Berlin A.M."/>
            <person name="Chapman S.B."/>
            <person name="Gainer-Dewar J."/>
            <person name="Goldberg J."/>
            <person name="Griggs A."/>
            <person name="Gujja S."/>
            <person name="Hansen M."/>
            <person name="Howarth C."/>
            <person name="Imamovic A."/>
            <person name="Ireland A."/>
            <person name="Larimer J."/>
            <person name="McCowan C."/>
            <person name="Murphy C."/>
            <person name="Pearson M."/>
            <person name="Poon T.W."/>
            <person name="Priest M."/>
            <person name="Roberts A."/>
            <person name="Saif S."/>
            <person name="Shea T."/>
            <person name="Sisk P."/>
            <person name="Sykes S."/>
            <person name="Wortman J."/>
            <person name="Nusbaum C."/>
            <person name="Birren B."/>
        </authorList>
    </citation>
    <scope>NUCLEOTIDE SEQUENCE [LARGE SCALE GENOMIC DNA]</scope>
    <source>
        <strain evidence="1 2">P10297</strain>
    </source>
</reference>
<feature type="non-terminal residue" evidence="1">
    <location>
        <position position="1"/>
    </location>
</feature>
<evidence type="ECO:0000313" key="1">
    <source>
        <dbReference type="EMBL" id="ETP44403.1"/>
    </source>
</evidence>
<organism evidence="1 2">
    <name type="scientific">Phytophthora nicotianae P10297</name>
    <dbReference type="NCBI Taxonomy" id="1317064"/>
    <lineage>
        <taxon>Eukaryota</taxon>
        <taxon>Sar</taxon>
        <taxon>Stramenopiles</taxon>
        <taxon>Oomycota</taxon>
        <taxon>Peronosporomycetes</taxon>
        <taxon>Peronosporales</taxon>
        <taxon>Peronosporaceae</taxon>
        <taxon>Phytophthora</taxon>
    </lineage>
</organism>
<proteinExistence type="predicted"/>
<dbReference type="Proteomes" id="UP000018948">
    <property type="component" value="Unassembled WGS sequence"/>
</dbReference>
<sequence length="127" mass="14023">VCSLCEQRNPGDTQRSRRAYNLRPYPANIISPGVFLSSCQACTVLGKSDRATPPGLTRRQEKMACMQTNVTKMLLDGWVDCSALASGNARSPTMLSWMTSRETGNPLWYRVASTFTNQCARREALGS</sequence>
<comment type="caution">
    <text evidence="1">The sequence shown here is derived from an EMBL/GenBank/DDBJ whole genome shotgun (WGS) entry which is preliminary data.</text>
</comment>
<protein>
    <submittedName>
        <fullName evidence="1">Uncharacterized protein</fullName>
    </submittedName>
</protein>
<gene>
    <name evidence="1" type="ORF">F442_08993</name>
</gene>
<dbReference type="EMBL" id="ANIY01001890">
    <property type="protein sequence ID" value="ETP44403.1"/>
    <property type="molecule type" value="Genomic_DNA"/>
</dbReference>
<name>W2ZAV7_PHYNI</name>
<accession>W2ZAV7</accession>